<keyword evidence="1" id="KW-0808">Transferase</keyword>
<dbReference type="AlphaFoldDB" id="A0AAD7LXG4"/>
<evidence type="ECO:0000256" key="1">
    <source>
        <dbReference type="RuleBase" id="RU362114"/>
    </source>
</evidence>
<dbReference type="Pfam" id="PF00644">
    <property type="entry name" value="PARP"/>
    <property type="match status" value="1"/>
</dbReference>
<dbReference type="Gene3D" id="3.30.720.50">
    <property type="match status" value="1"/>
</dbReference>
<dbReference type="SUPFAM" id="SSF117839">
    <property type="entry name" value="WWE domain"/>
    <property type="match status" value="1"/>
</dbReference>
<feature type="compositionally biased region" description="Polar residues" evidence="2">
    <location>
        <begin position="184"/>
        <end position="194"/>
    </location>
</feature>
<dbReference type="InterPro" id="IPR057823">
    <property type="entry name" value="WWE_RCD1"/>
</dbReference>
<feature type="domain" description="PARP catalytic" evidence="4">
    <location>
        <begin position="201"/>
        <end position="422"/>
    </location>
</feature>
<dbReference type="PROSITE" id="PS51059">
    <property type="entry name" value="PARP_CATALYTIC"/>
    <property type="match status" value="1"/>
</dbReference>
<protein>
    <recommendedName>
        <fullName evidence="1">Poly [ADP-ribose] polymerase</fullName>
        <shortName evidence="1">PARP</shortName>
        <ecNumber evidence="1">2.4.2.-</ecNumber>
    </recommendedName>
</protein>
<dbReference type="PANTHER" id="PTHR32263">
    <property type="entry name" value="INACTIVE POLY [ADP-RIBOSE] POLYMERASE SRO4-RELATED"/>
    <property type="match status" value="1"/>
</dbReference>
<dbReference type="PROSITE" id="PS50918">
    <property type="entry name" value="WWE"/>
    <property type="match status" value="1"/>
</dbReference>
<dbReference type="Gene3D" id="3.90.228.10">
    <property type="match status" value="1"/>
</dbReference>
<dbReference type="EMBL" id="JARAOO010000006">
    <property type="protein sequence ID" value="KAJ7965898.1"/>
    <property type="molecule type" value="Genomic_DNA"/>
</dbReference>
<evidence type="ECO:0000313" key="5">
    <source>
        <dbReference type="EMBL" id="KAJ7965898.1"/>
    </source>
</evidence>
<dbReference type="SUPFAM" id="SSF56399">
    <property type="entry name" value="ADP-ribosylation"/>
    <property type="match status" value="1"/>
</dbReference>
<reference evidence="5" key="1">
    <citation type="journal article" date="2023" name="Science">
        <title>Elucidation of the pathway for biosynthesis of saponin adjuvants from the soapbark tree.</title>
        <authorList>
            <person name="Reed J."/>
            <person name="Orme A."/>
            <person name="El-Demerdash A."/>
            <person name="Owen C."/>
            <person name="Martin L.B.B."/>
            <person name="Misra R.C."/>
            <person name="Kikuchi S."/>
            <person name="Rejzek M."/>
            <person name="Martin A.C."/>
            <person name="Harkess A."/>
            <person name="Leebens-Mack J."/>
            <person name="Louveau T."/>
            <person name="Stephenson M.J."/>
            <person name="Osbourn A."/>
        </authorList>
    </citation>
    <scope>NUCLEOTIDE SEQUENCE</scope>
    <source>
        <strain evidence="5">S10</strain>
    </source>
</reference>
<feature type="region of interest" description="Disordered" evidence="2">
    <location>
        <begin position="176"/>
        <end position="200"/>
    </location>
</feature>
<keyword evidence="1" id="KW-0520">NAD</keyword>
<accession>A0AAD7LXG4</accession>
<keyword evidence="1" id="KW-0328">Glycosyltransferase</keyword>
<name>A0AAD7LXG4_QUISA</name>
<evidence type="ECO:0000256" key="2">
    <source>
        <dbReference type="SAM" id="MobiDB-lite"/>
    </source>
</evidence>
<evidence type="ECO:0000259" key="3">
    <source>
        <dbReference type="PROSITE" id="PS50918"/>
    </source>
</evidence>
<dbReference type="InterPro" id="IPR044964">
    <property type="entry name" value="RCD1/SRO1-5"/>
</dbReference>
<keyword evidence="6" id="KW-1185">Reference proteome</keyword>
<evidence type="ECO:0000313" key="6">
    <source>
        <dbReference type="Proteomes" id="UP001163823"/>
    </source>
</evidence>
<proteinExistence type="predicted"/>
<organism evidence="5 6">
    <name type="scientific">Quillaja saponaria</name>
    <name type="common">Soap bark tree</name>
    <dbReference type="NCBI Taxonomy" id="32244"/>
    <lineage>
        <taxon>Eukaryota</taxon>
        <taxon>Viridiplantae</taxon>
        <taxon>Streptophyta</taxon>
        <taxon>Embryophyta</taxon>
        <taxon>Tracheophyta</taxon>
        <taxon>Spermatophyta</taxon>
        <taxon>Magnoliopsida</taxon>
        <taxon>eudicotyledons</taxon>
        <taxon>Gunneridae</taxon>
        <taxon>Pentapetalae</taxon>
        <taxon>rosids</taxon>
        <taxon>fabids</taxon>
        <taxon>Fabales</taxon>
        <taxon>Quillajaceae</taxon>
        <taxon>Quillaja</taxon>
    </lineage>
</organism>
<dbReference type="EC" id="2.4.2.-" evidence="1"/>
<dbReference type="Pfam" id="PF23467">
    <property type="entry name" value="WWE_5"/>
    <property type="match status" value="1"/>
</dbReference>
<sequence length="484" mass="53969">MASSDTTTQKKMVESVMVRVPQNSISSSTAKVNPKVRFNRRSDCCSSKLMIQNHSNFKSSAAPVRFMFYQGGSWVDFQSQVLESIRVGFSEGKAVLEVTIAGATYLFDFLYMVQIDCGTGKQRSIAWIDETGKCFFPKVFVGEELVDGLENSEIPEIEIRIRIDGDAGKRKSEHFDLKGKEAEVSSSSKNNSQEEGSKRRRLISTDLETLRWPDAKFLTREDKAYSVVSNFFLSGIMFVDSGATITAIHQCLRSQPMNKARYQVFKKQNEITKASRGSSNMVYAWYGASAEAVALILTHGFGLPSTIAGSPTYGVGIYLSPVGLPHQSAMQSEADDKGEKHVVLCRVILGNVEKVEAGSQQRYPSSVEFDTGADDPNDPKWLVVWCAIMNRHILPVCVVSYKVSAHLPGHLEESNCTKNSFSKLFSKMISSLPSFKVQEVITLYDTFKLVKRYKCQETNVVLIIRGNLGKRSDGVLSCFWQFEI</sequence>
<dbReference type="InterPro" id="IPR012317">
    <property type="entry name" value="Poly(ADP-ribose)pol_cat_dom"/>
</dbReference>
<gene>
    <name evidence="5" type="ORF">O6P43_015456</name>
</gene>
<dbReference type="InterPro" id="IPR037197">
    <property type="entry name" value="WWE_dom_sf"/>
</dbReference>
<feature type="domain" description="WWE" evidence="3">
    <location>
        <begin position="52"/>
        <end position="127"/>
    </location>
</feature>
<comment type="caution">
    <text evidence="5">The sequence shown here is derived from an EMBL/GenBank/DDBJ whole genome shotgun (WGS) entry which is preliminary data.</text>
</comment>
<dbReference type="GO" id="GO:0003950">
    <property type="term" value="F:NAD+ poly-ADP-ribosyltransferase activity"/>
    <property type="evidence" value="ECO:0007669"/>
    <property type="project" value="UniProtKB-UniRule"/>
</dbReference>
<dbReference type="KEGG" id="qsa:O6P43_015456"/>
<dbReference type="InterPro" id="IPR004170">
    <property type="entry name" value="WWE_dom"/>
</dbReference>
<evidence type="ECO:0000259" key="4">
    <source>
        <dbReference type="PROSITE" id="PS51059"/>
    </source>
</evidence>
<dbReference type="Proteomes" id="UP001163823">
    <property type="component" value="Chromosome 6"/>
</dbReference>
<dbReference type="PANTHER" id="PTHR32263:SF19">
    <property type="entry name" value="OS03G0230300 PROTEIN"/>
    <property type="match status" value="1"/>
</dbReference>